<evidence type="ECO:0000256" key="1">
    <source>
        <dbReference type="SAM" id="MobiDB-lite"/>
    </source>
</evidence>
<comment type="caution">
    <text evidence="2">The sequence shown here is derived from an EMBL/GenBank/DDBJ whole genome shotgun (WGS) entry which is preliminary data.</text>
</comment>
<dbReference type="EMBL" id="BAAAQD010000005">
    <property type="protein sequence ID" value="GAA1515178.1"/>
    <property type="molecule type" value="Genomic_DNA"/>
</dbReference>
<organism evidence="2 3">
    <name type="scientific">Dactylosporangium maewongense</name>
    <dbReference type="NCBI Taxonomy" id="634393"/>
    <lineage>
        <taxon>Bacteria</taxon>
        <taxon>Bacillati</taxon>
        <taxon>Actinomycetota</taxon>
        <taxon>Actinomycetes</taxon>
        <taxon>Micromonosporales</taxon>
        <taxon>Micromonosporaceae</taxon>
        <taxon>Dactylosporangium</taxon>
    </lineage>
</organism>
<evidence type="ECO:0000313" key="2">
    <source>
        <dbReference type="EMBL" id="GAA1515178.1"/>
    </source>
</evidence>
<protein>
    <submittedName>
        <fullName evidence="2">Uncharacterized protein</fullName>
    </submittedName>
</protein>
<proteinExistence type="predicted"/>
<reference evidence="2 3" key="1">
    <citation type="journal article" date="2019" name="Int. J. Syst. Evol. Microbiol.">
        <title>The Global Catalogue of Microorganisms (GCM) 10K type strain sequencing project: providing services to taxonomists for standard genome sequencing and annotation.</title>
        <authorList>
            <consortium name="The Broad Institute Genomics Platform"/>
            <consortium name="The Broad Institute Genome Sequencing Center for Infectious Disease"/>
            <person name="Wu L."/>
            <person name="Ma J."/>
        </authorList>
    </citation>
    <scope>NUCLEOTIDE SEQUENCE [LARGE SCALE GENOMIC DNA]</scope>
    <source>
        <strain evidence="2 3">JCM 15933</strain>
    </source>
</reference>
<feature type="region of interest" description="Disordered" evidence="1">
    <location>
        <begin position="49"/>
        <end position="73"/>
    </location>
</feature>
<evidence type="ECO:0000313" key="3">
    <source>
        <dbReference type="Proteomes" id="UP001501470"/>
    </source>
</evidence>
<dbReference type="RefSeq" id="WP_344502729.1">
    <property type="nucleotide sequence ID" value="NZ_BAAAQD010000005.1"/>
</dbReference>
<accession>A0ABN2ABS9</accession>
<sequence>MDGLTRARTPGWVVGVLALVLAMLFGATVGSPASHAGIVHQLLTSSPVPFAAGHHHHEPSSDGDDDDERQPLMLHAEGEQVDTPEVAAHHAAQLTTGVIAQLMPASGVEPSAGARTGHAPARAALQVWRT</sequence>
<dbReference type="Proteomes" id="UP001501470">
    <property type="component" value="Unassembled WGS sequence"/>
</dbReference>
<gene>
    <name evidence="2" type="ORF">GCM10009827_032480</name>
</gene>
<name>A0ABN2ABS9_9ACTN</name>
<keyword evidence="3" id="KW-1185">Reference proteome</keyword>